<gene>
    <name evidence="4" type="ORF">DH2020_002440</name>
</gene>
<sequence length="443" mass="51316">MPIKVLQRCYQERASLIPVLDKWVVEGRPIAHEELKGFIKSFRKNHRFKPALEIAEWMSEMKHFNTKPGHIAVQLDLISKVHGLEQAEQYFNSLEDDLLVLPVYGALLNCYADAKSLEKAEAVMEKIRKLNCSSTLFYNTMLSLYSQMGMHEKLDSLMQEMEYKGIVFDVFTYNIRLNAYATVSDIEKMEKLLMKMEVDPQVTVNFHTYITAAKGYLKGGASEKASMVLKKAEHLINRHERQYTYGVLITVYATMQEKANVYRIWNLLRKDGKLYNRNYMCMLTSLEKLDDLEGAEKILEEWEEKNIYFDIRIPNLVICAYCKKGRVREAEVILNRLLENGKEPTASTWSRMAFGYYENAQMEKAVEMTKKAIMARFPGWKPDLPTVAACLEYLKKKGDADGIQEMLMLLEKCGNFSVGFKERIEKYVNNKELRPEALEVGTI</sequence>
<evidence type="ECO:0000313" key="4">
    <source>
        <dbReference type="EMBL" id="KAK6162599.1"/>
    </source>
</evidence>
<comment type="similarity">
    <text evidence="1">Belongs to the PPR family. P subfamily.</text>
</comment>
<keyword evidence="2" id="KW-0677">Repeat</keyword>
<evidence type="ECO:0000256" key="1">
    <source>
        <dbReference type="ARBA" id="ARBA00007626"/>
    </source>
</evidence>
<dbReference type="SUPFAM" id="SSF48452">
    <property type="entry name" value="TPR-like"/>
    <property type="match status" value="1"/>
</dbReference>
<name>A0ABR0XUE4_REHGL</name>
<proteinExistence type="inferred from homology"/>
<dbReference type="Pfam" id="PF13041">
    <property type="entry name" value="PPR_2"/>
    <property type="match status" value="1"/>
</dbReference>
<dbReference type="InterPro" id="IPR002885">
    <property type="entry name" value="PPR_rpt"/>
</dbReference>
<organism evidence="4 5">
    <name type="scientific">Rehmannia glutinosa</name>
    <name type="common">Chinese foxglove</name>
    <dbReference type="NCBI Taxonomy" id="99300"/>
    <lineage>
        <taxon>Eukaryota</taxon>
        <taxon>Viridiplantae</taxon>
        <taxon>Streptophyta</taxon>
        <taxon>Embryophyta</taxon>
        <taxon>Tracheophyta</taxon>
        <taxon>Spermatophyta</taxon>
        <taxon>Magnoliopsida</taxon>
        <taxon>eudicotyledons</taxon>
        <taxon>Gunneridae</taxon>
        <taxon>Pentapetalae</taxon>
        <taxon>asterids</taxon>
        <taxon>lamiids</taxon>
        <taxon>Lamiales</taxon>
        <taxon>Orobanchaceae</taxon>
        <taxon>Rehmannieae</taxon>
        <taxon>Rehmannia</taxon>
    </lineage>
</organism>
<evidence type="ECO:0000313" key="5">
    <source>
        <dbReference type="Proteomes" id="UP001318860"/>
    </source>
</evidence>
<evidence type="ECO:0000256" key="2">
    <source>
        <dbReference type="ARBA" id="ARBA00022737"/>
    </source>
</evidence>
<accession>A0ABR0XUE4</accession>
<dbReference type="PANTHER" id="PTHR45717">
    <property type="entry name" value="OS12G0527900 PROTEIN"/>
    <property type="match status" value="1"/>
</dbReference>
<dbReference type="NCBIfam" id="TIGR00756">
    <property type="entry name" value="PPR"/>
    <property type="match status" value="3"/>
</dbReference>
<protein>
    <recommendedName>
        <fullName evidence="6">Pentatricopeptide repeat-containing protein</fullName>
    </recommendedName>
</protein>
<dbReference type="Gene3D" id="1.25.40.10">
    <property type="entry name" value="Tetratricopeptide repeat domain"/>
    <property type="match status" value="3"/>
</dbReference>
<dbReference type="PROSITE" id="PS51375">
    <property type="entry name" value="PPR"/>
    <property type="match status" value="2"/>
</dbReference>
<feature type="repeat" description="PPR" evidence="3">
    <location>
        <begin position="310"/>
        <end position="344"/>
    </location>
</feature>
<reference evidence="4 5" key="1">
    <citation type="journal article" date="2021" name="Comput. Struct. Biotechnol. J.">
        <title>De novo genome assembly of the potent medicinal plant Rehmannia glutinosa using nanopore technology.</title>
        <authorList>
            <person name="Ma L."/>
            <person name="Dong C."/>
            <person name="Song C."/>
            <person name="Wang X."/>
            <person name="Zheng X."/>
            <person name="Niu Y."/>
            <person name="Chen S."/>
            <person name="Feng W."/>
        </authorList>
    </citation>
    <scope>NUCLEOTIDE SEQUENCE [LARGE SCALE GENOMIC DNA]</scope>
    <source>
        <strain evidence="4">DH-2019</strain>
    </source>
</reference>
<comment type="caution">
    <text evidence="4">The sequence shown here is derived from an EMBL/GenBank/DDBJ whole genome shotgun (WGS) entry which is preliminary data.</text>
</comment>
<dbReference type="EMBL" id="JABTTQ020000002">
    <property type="protein sequence ID" value="KAK6162599.1"/>
    <property type="molecule type" value="Genomic_DNA"/>
</dbReference>
<dbReference type="Pfam" id="PF01535">
    <property type="entry name" value="PPR"/>
    <property type="match status" value="3"/>
</dbReference>
<evidence type="ECO:0008006" key="6">
    <source>
        <dbReference type="Google" id="ProtNLM"/>
    </source>
</evidence>
<evidence type="ECO:0000256" key="3">
    <source>
        <dbReference type="PROSITE-ProRule" id="PRU00708"/>
    </source>
</evidence>
<dbReference type="Proteomes" id="UP001318860">
    <property type="component" value="Unassembled WGS sequence"/>
</dbReference>
<dbReference type="InterPro" id="IPR011990">
    <property type="entry name" value="TPR-like_helical_dom_sf"/>
</dbReference>
<dbReference type="PANTHER" id="PTHR45717:SF10">
    <property type="entry name" value="OS10G0501000 PROTEIN"/>
    <property type="match status" value="1"/>
</dbReference>
<keyword evidence="5" id="KW-1185">Reference proteome</keyword>
<feature type="repeat" description="PPR" evidence="3">
    <location>
        <begin position="134"/>
        <end position="168"/>
    </location>
</feature>